<reference evidence="1" key="2">
    <citation type="journal article" date="2015" name="Fish Shellfish Immunol.">
        <title>Early steps in the European eel (Anguilla anguilla)-Vibrio vulnificus interaction in the gills: Role of the RtxA13 toxin.</title>
        <authorList>
            <person name="Callol A."/>
            <person name="Pajuelo D."/>
            <person name="Ebbesson L."/>
            <person name="Teles M."/>
            <person name="MacKenzie S."/>
            <person name="Amaro C."/>
        </authorList>
    </citation>
    <scope>NUCLEOTIDE SEQUENCE</scope>
</reference>
<protein>
    <submittedName>
        <fullName evidence="1">Uncharacterized protein</fullName>
    </submittedName>
</protein>
<accession>A0A0E9TKX4</accession>
<evidence type="ECO:0000313" key="1">
    <source>
        <dbReference type="EMBL" id="JAH54314.1"/>
    </source>
</evidence>
<name>A0A0E9TKX4_ANGAN</name>
<dbReference type="EMBL" id="GBXM01031847">
    <property type="protein sequence ID" value="JAH76730.1"/>
    <property type="molecule type" value="Transcribed_RNA"/>
</dbReference>
<dbReference type="EMBL" id="GBXM01054263">
    <property type="protein sequence ID" value="JAH54314.1"/>
    <property type="molecule type" value="Transcribed_RNA"/>
</dbReference>
<proteinExistence type="predicted"/>
<organism evidence="1">
    <name type="scientific">Anguilla anguilla</name>
    <name type="common">European freshwater eel</name>
    <name type="synonym">Muraena anguilla</name>
    <dbReference type="NCBI Taxonomy" id="7936"/>
    <lineage>
        <taxon>Eukaryota</taxon>
        <taxon>Metazoa</taxon>
        <taxon>Chordata</taxon>
        <taxon>Craniata</taxon>
        <taxon>Vertebrata</taxon>
        <taxon>Euteleostomi</taxon>
        <taxon>Actinopterygii</taxon>
        <taxon>Neopterygii</taxon>
        <taxon>Teleostei</taxon>
        <taxon>Anguilliformes</taxon>
        <taxon>Anguillidae</taxon>
        <taxon>Anguilla</taxon>
    </lineage>
</organism>
<sequence length="15" mass="1650">MAVCTDSLTWPLILS</sequence>
<reference evidence="1" key="1">
    <citation type="submission" date="2014-11" db="EMBL/GenBank/DDBJ databases">
        <authorList>
            <person name="Amaro Gonzalez C."/>
        </authorList>
    </citation>
    <scope>NUCLEOTIDE SEQUENCE</scope>
</reference>